<sequence length="195" mass="22047">MANSEQEEEREVLTSIYDGDPAFRELSPKTYQYKCGIDGDRKSFLVELTWGENYPNEPPQINMETFYNKPLSKTLKSKVVKFLDEEASALLGGAMTFSLFEAIKDKLDYFFEGEDEASAGQEADASKDDVEVSSDNENAASSKKAPKKEQLTKAQKRKQWDRMDNKGEKPRGWDWIDVIHHLSSTGPKVESSSTT</sequence>
<name>A0ABN7AV40_9HEMI</name>
<dbReference type="InterPro" id="IPR016135">
    <property type="entry name" value="UBQ-conjugating_enzyme/RWD"/>
</dbReference>
<feature type="compositionally biased region" description="Basic and acidic residues" evidence="1">
    <location>
        <begin position="158"/>
        <end position="171"/>
    </location>
</feature>
<dbReference type="SUPFAM" id="SSF54495">
    <property type="entry name" value="UBC-like"/>
    <property type="match status" value="1"/>
</dbReference>
<dbReference type="Pfam" id="PF05773">
    <property type="entry name" value="RWD"/>
    <property type="match status" value="1"/>
</dbReference>
<dbReference type="PANTHER" id="PTHR21275">
    <property type="entry name" value="RWD DOMAIN-CONTAINING PROTEIN 4"/>
    <property type="match status" value="1"/>
</dbReference>
<evidence type="ECO:0000259" key="2">
    <source>
        <dbReference type="PROSITE" id="PS50908"/>
    </source>
</evidence>
<reference evidence="3 4" key="1">
    <citation type="submission" date="2023-09" db="EMBL/GenBank/DDBJ databases">
        <title>Nesidiocoris tenuis whole genome shotgun sequence.</title>
        <authorList>
            <person name="Shibata T."/>
            <person name="Shimoda M."/>
            <person name="Kobayashi T."/>
            <person name="Uehara T."/>
        </authorList>
    </citation>
    <scope>NUCLEOTIDE SEQUENCE [LARGE SCALE GENOMIC DNA]</scope>
    <source>
        <strain evidence="3 4">Japan</strain>
    </source>
</reference>
<dbReference type="InterPro" id="IPR042770">
    <property type="entry name" value="RWDD4"/>
</dbReference>
<evidence type="ECO:0000256" key="1">
    <source>
        <dbReference type="SAM" id="MobiDB-lite"/>
    </source>
</evidence>
<dbReference type="InterPro" id="IPR006575">
    <property type="entry name" value="RWD_dom"/>
</dbReference>
<keyword evidence="4" id="KW-1185">Reference proteome</keyword>
<dbReference type="CDD" id="cd23817">
    <property type="entry name" value="RWD-RWDD4"/>
    <property type="match status" value="1"/>
</dbReference>
<protein>
    <submittedName>
        <fullName evidence="3">RWD domain-containing protein</fullName>
    </submittedName>
</protein>
<gene>
    <name evidence="3" type="ORF">NTJ_08680</name>
</gene>
<dbReference type="EMBL" id="AP028914">
    <property type="protein sequence ID" value="BES95868.1"/>
    <property type="molecule type" value="Genomic_DNA"/>
</dbReference>
<feature type="domain" description="RWD" evidence="2">
    <location>
        <begin position="8"/>
        <end position="110"/>
    </location>
</feature>
<dbReference type="PANTHER" id="PTHR21275:SF1">
    <property type="entry name" value="RWD DOMAIN-CONTAINING PROTEIN 4"/>
    <property type="match status" value="1"/>
</dbReference>
<dbReference type="PROSITE" id="PS50908">
    <property type="entry name" value="RWD"/>
    <property type="match status" value="1"/>
</dbReference>
<feature type="region of interest" description="Disordered" evidence="1">
    <location>
        <begin position="118"/>
        <end position="171"/>
    </location>
</feature>
<proteinExistence type="predicted"/>
<dbReference type="Proteomes" id="UP001307889">
    <property type="component" value="Chromosome 6"/>
</dbReference>
<accession>A0ABN7AV40</accession>
<dbReference type="SMART" id="SM00591">
    <property type="entry name" value="RWD"/>
    <property type="match status" value="1"/>
</dbReference>
<organism evidence="3 4">
    <name type="scientific">Nesidiocoris tenuis</name>
    <dbReference type="NCBI Taxonomy" id="355587"/>
    <lineage>
        <taxon>Eukaryota</taxon>
        <taxon>Metazoa</taxon>
        <taxon>Ecdysozoa</taxon>
        <taxon>Arthropoda</taxon>
        <taxon>Hexapoda</taxon>
        <taxon>Insecta</taxon>
        <taxon>Pterygota</taxon>
        <taxon>Neoptera</taxon>
        <taxon>Paraneoptera</taxon>
        <taxon>Hemiptera</taxon>
        <taxon>Heteroptera</taxon>
        <taxon>Panheteroptera</taxon>
        <taxon>Cimicomorpha</taxon>
        <taxon>Miridae</taxon>
        <taxon>Dicyphina</taxon>
        <taxon>Nesidiocoris</taxon>
    </lineage>
</organism>
<evidence type="ECO:0000313" key="3">
    <source>
        <dbReference type="EMBL" id="BES95868.1"/>
    </source>
</evidence>
<dbReference type="Gene3D" id="3.10.110.10">
    <property type="entry name" value="Ubiquitin Conjugating Enzyme"/>
    <property type="match status" value="1"/>
</dbReference>
<evidence type="ECO:0000313" key="4">
    <source>
        <dbReference type="Proteomes" id="UP001307889"/>
    </source>
</evidence>